<gene>
    <name evidence="1" type="ORF">Tci_896884</name>
</gene>
<sequence length="60" mass="7073">VFHLDTRMGATREEFMNFLSASLTDRITEQFRNQLPQILPEEVSNFALLVIEKMIQEFLN</sequence>
<accession>A0A699UPT3</accession>
<dbReference type="AlphaFoldDB" id="A0A699UPT3"/>
<dbReference type="EMBL" id="BKCJ011356260">
    <property type="protein sequence ID" value="GFD24915.1"/>
    <property type="molecule type" value="Genomic_DNA"/>
</dbReference>
<protein>
    <submittedName>
        <fullName evidence="1">Uncharacterized protein</fullName>
    </submittedName>
</protein>
<name>A0A699UPT3_TANCI</name>
<feature type="non-terminal residue" evidence="1">
    <location>
        <position position="1"/>
    </location>
</feature>
<comment type="caution">
    <text evidence="1">The sequence shown here is derived from an EMBL/GenBank/DDBJ whole genome shotgun (WGS) entry which is preliminary data.</text>
</comment>
<organism evidence="1">
    <name type="scientific">Tanacetum cinerariifolium</name>
    <name type="common">Dalmatian daisy</name>
    <name type="synonym">Chrysanthemum cinerariifolium</name>
    <dbReference type="NCBI Taxonomy" id="118510"/>
    <lineage>
        <taxon>Eukaryota</taxon>
        <taxon>Viridiplantae</taxon>
        <taxon>Streptophyta</taxon>
        <taxon>Embryophyta</taxon>
        <taxon>Tracheophyta</taxon>
        <taxon>Spermatophyta</taxon>
        <taxon>Magnoliopsida</taxon>
        <taxon>eudicotyledons</taxon>
        <taxon>Gunneridae</taxon>
        <taxon>Pentapetalae</taxon>
        <taxon>asterids</taxon>
        <taxon>campanulids</taxon>
        <taxon>Asterales</taxon>
        <taxon>Asteraceae</taxon>
        <taxon>Asteroideae</taxon>
        <taxon>Anthemideae</taxon>
        <taxon>Anthemidinae</taxon>
        <taxon>Tanacetum</taxon>
    </lineage>
</organism>
<evidence type="ECO:0000313" key="1">
    <source>
        <dbReference type="EMBL" id="GFD24915.1"/>
    </source>
</evidence>
<proteinExistence type="predicted"/>
<reference evidence="1" key="1">
    <citation type="journal article" date="2019" name="Sci. Rep.">
        <title>Draft genome of Tanacetum cinerariifolium, the natural source of mosquito coil.</title>
        <authorList>
            <person name="Yamashiro T."/>
            <person name="Shiraishi A."/>
            <person name="Satake H."/>
            <person name="Nakayama K."/>
        </authorList>
    </citation>
    <scope>NUCLEOTIDE SEQUENCE</scope>
</reference>